<dbReference type="Pfam" id="PF12525">
    <property type="entry name" value="DUF3726"/>
    <property type="match status" value="1"/>
</dbReference>
<evidence type="ECO:0000313" key="1">
    <source>
        <dbReference type="EMBL" id="NBE09071.1"/>
    </source>
</evidence>
<accession>A0ABW9YAM5</accession>
<dbReference type="InterPro" id="IPR022201">
    <property type="entry name" value="DUF3726"/>
</dbReference>
<reference evidence="2" key="1">
    <citation type="submission" date="2020-01" db="EMBL/GenBank/DDBJ databases">
        <title>Sphingomonas sp. strain CSW-10.</title>
        <authorList>
            <person name="Chen W.-M."/>
        </authorList>
    </citation>
    <scope>NUCLEOTIDE SEQUENCE [LARGE SCALE GENOMIC DNA]</scope>
    <source>
        <strain evidence="2">CCP-1</strain>
    </source>
</reference>
<keyword evidence="2" id="KW-1185">Reference proteome</keyword>
<proteinExistence type="predicted"/>
<gene>
    <name evidence="1" type="ORF">GU920_16125</name>
</gene>
<dbReference type="Proteomes" id="UP001517376">
    <property type="component" value="Unassembled WGS sequence"/>
</dbReference>
<sequence length="195" mass="19915">MVASLDMAHSEIRTLVTKAARGAGLPWGLAEEAGWAADWLSRRALPAADWAAAWLAACCEGRGDPVTFGAALADSLPSGIAAGSTVAIPDGLAGPGYLLPFLHRVAGTFGSVGITDPSGIVVSVEASGHVMFGPAWRDTSRSWEIGPARPLRQWADRAIAAASVIDCLDGLALRTTVPPSAASRNNAGAGTSDND</sequence>
<dbReference type="RefSeq" id="WP_161768152.1">
    <property type="nucleotide sequence ID" value="NZ_JAAATW010000004.1"/>
</dbReference>
<evidence type="ECO:0000313" key="2">
    <source>
        <dbReference type="Proteomes" id="UP001517376"/>
    </source>
</evidence>
<name>A0ABW9YAM5_9RHOB</name>
<comment type="caution">
    <text evidence="1">The sequence shown here is derived from an EMBL/GenBank/DDBJ whole genome shotgun (WGS) entry which is preliminary data.</text>
</comment>
<dbReference type="EMBL" id="JAAATW010000004">
    <property type="protein sequence ID" value="NBE09071.1"/>
    <property type="molecule type" value="Genomic_DNA"/>
</dbReference>
<organism evidence="1 2">
    <name type="scientific">Paragemmobacter ruber</name>
    <dbReference type="NCBI Taxonomy" id="1985673"/>
    <lineage>
        <taxon>Bacteria</taxon>
        <taxon>Pseudomonadati</taxon>
        <taxon>Pseudomonadota</taxon>
        <taxon>Alphaproteobacteria</taxon>
        <taxon>Rhodobacterales</taxon>
        <taxon>Paracoccaceae</taxon>
        <taxon>Paragemmobacter</taxon>
    </lineage>
</organism>
<protein>
    <submittedName>
        <fullName evidence="1">DUF3726 domain-containing protein</fullName>
    </submittedName>
</protein>